<feature type="signal peptide" evidence="2">
    <location>
        <begin position="1"/>
        <end position="26"/>
    </location>
</feature>
<proteinExistence type="predicted"/>
<feature type="region of interest" description="Disordered" evidence="1">
    <location>
        <begin position="42"/>
        <end position="103"/>
    </location>
</feature>
<sequence>MSYFRKTAMVVGGLAILLGTGGTAFAGTGATDTVPGHPIACRPAQQVPPGTPSVPAQPIGSKPTHEVPPGTPSVPAQPITCQPAQQVPPGTPSVPALPIGHAE</sequence>
<evidence type="ECO:0000256" key="2">
    <source>
        <dbReference type="SAM" id="SignalP"/>
    </source>
</evidence>
<dbReference type="RefSeq" id="WP_344869050.1">
    <property type="nucleotide sequence ID" value="NZ_BAAAZN010000031.1"/>
</dbReference>
<organism evidence="3 4">
    <name type="scientific">Amycolatopsis ultiminotia</name>
    <dbReference type="NCBI Taxonomy" id="543629"/>
    <lineage>
        <taxon>Bacteria</taxon>
        <taxon>Bacillati</taxon>
        <taxon>Actinomycetota</taxon>
        <taxon>Actinomycetes</taxon>
        <taxon>Pseudonocardiales</taxon>
        <taxon>Pseudonocardiaceae</taxon>
        <taxon>Amycolatopsis</taxon>
    </lineage>
</organism>
<evidence type="ECO:0000256" key="1">
    <source>
        <dbReference type="SAM" id="MobiDB-lite"/>
    </source>
</evidence>
<comment type="caution">
    <text evidence="3">The sequence shown here is derived from an EMBL/GenBank/DDBJ whole genome shotgun (WGS) entry which is preliminary data.</text>
</comment>
<reference evidence="4" key="1">
    <citation type="journal article" date="2019" name="Int. J. Syst. Evol. Microbiol.">
        <title>The Global Catalogue of Microorganisms (GCM) 10K type strain sequencing project: providing services to taxonomists for standard genome sequencing and annotation.</title>
        <authorList>
            <consortium name="The Broad Institute Genomics Platform"/>
            <consortium name="The Broad Institute Genome Sequencing Center for Infectious Disease"/>
            <person name="Wu L."/>
            <person name="Ma J."/>
        </authorList>
    </citation>
    <scope>NUCLEOTIDE SEQUENCE [LARGE SCALE GENOMIC DNA]</scope>
    <source>
        <strain evidence="4">JCM 16898</strain>
    </source>
</reference>
<protein>
    <submittedName>
        <fullName evidence="3">Uncharacterized protein</fullName>
    </submittedName>
</protein>
<keyword evidence="4" id="KW-1185">Reference proteome</keyword>
<name>A0ABP6YN29_9PSEU</name>
<feature type="chain" id="PRO_5046612018" evidence="2">
    <location>
        <begin position="27"/>
        <end position="103"/>
    </location>
</feature>
<dbReference type="Proteomes" id="UP001500689">
    <property type="component" value="Unassembled WGS sequence"/>
</dbReference>
<accession>A0ABP6YN29</accession>
<evidence type="ECO:0000313" key="4">
    <source>
        <dbReference type="Proteomes" id="UP001500689"/>
    </source>
</evidence>
<keyword evidence="2" id="KW-0732">Signal</keyword>
<gene>
    <name evidence="3" type="ORF">GCM10022222_82960</name>
</gene>
<evidence type="ECO:0000313" key="3">
    <source>
        <dbReference type="EMBL" id="GAA3585736.1"/>
    </source>
</evidence>
<dbReference type="EMBL" id="BAAAZN010000031">
    <property type="protein sequence ID" value="GAA3585736.1"/>
    <property type="molecule type" value="Genomic_DNA"/>
</dbReference>